<proteinExistence type="predicted"/>
<gene>
    <name evidence="1" type="ORF">S03H2_02310</name>
</gene>
<evidence type="ECO:0000313" key="1">
    <source>
        <dbReference type="EMBL" id="GAH24583.1"/>
    </source>
</evidence>
<feature type="non-terminal residue" evidence="1">
    <location>
        <position position="1"/>
    </location>
</feature>
<sequence>GCGNCAAVRTFRIDAALELLQKRYSAGFIIETECEECGNLISATIAWINAREAGYTYRKMPFSATEQVAIVSDENGLRSIREEHI</sequence>
<accession>X1FUY7</accession>
<name>X1FUY7_9ZZZZ</name>
<dbReference type="AlphaFoldDB" id="X1FUY7"/>
<reference evidence="1" key="1">
    <citation type="journal article" date="2014" name="Front. Microbiol.">
        <title>High frequency of phylogenetically diverse reductive dehalogenase-homologous genes in deep subseafloor sedimentary metagenomes.</title>
        <authorList>
            <person name="Kawai M."/>
            <person name="Futagami T."/>
            <person name="Toyoda A."/>
            <person name="Takaki Y."/>
            <person name="Nishi S."/>
            <person name="Hori S."/>
            <person name="Arai W."/>
            <person name="Tsubouchi T."/>
            <person name="Morono Y."/>
            <person name="Uchiyama I."/>
            <person name="Ito T."/>
            <person name="Fujiyama A."/>
            <person name="Inagaki F."/>
            <person name="Takami H."/>
        </authorList>
    </citation>
    <scope>NUCLEOTIDE SEQUENCE</scope>
    <source>
        <strain evidence="1">Expedition CK06-06</strain>
    </source>
</reference>
<organism evidence="1">
    <name type="scientific">marine sediment metagenome</name>
    <dbReference type="NCBI Taxonomy" id="412755"/>
    <lineage>
        <taxon>unclassified sequences</taxon>
        <taxon>metagenomes</taxon>
        <taxon>ecological metagenomes</taxon>
    </lineage>
</organism>
<comment type="caution">
    <text evidence="1">The sequence shown here is derived from an EMBL/GenBank/DDBJ whole genome shotgun (WGS) entry which is preliminary data.</text>
</comment>
<protein>
    <submittedName>
        <fullName evidence="1">Uncharacterized protein</fullName>
    </submittedName>
</protein>
<dbReference type="EMBL" id="BARU01000758">
    <property type="protein sequence ID" value="GAH24583.1"/>
    <property type="molecule type" value="Genomic_DNA"/>
</dbReference>